<dbReference type="EMBL" id="JAMLDY010000001">
    <property type="protein sequence ID" value="MCP3733284.1"/>
    <property type="molecule type" value="Genomic_DNA"/>
</dbReference>
<dbReference type="AlphaFoldDB" id="A0A9X2KN45"/>
<gene>
    <name evidence="1" type="ORF">M9979_00085</name>
</gene>
<evidence type="ECO:0000313" key="2">
    <source>
        <dbReference type="Proteomes" id="UP001139486"/>
    </source>
</evidence>
<evidence type="ECO:0000313" key="1">
    <source>
        <dbReference type="EMBL" id="MCP3733284.1"/>
    </source>
</evidence>
<dbReference type="Proteomes" id="UP001139486">
    <property type="component" value="Unassembled WGS sequence"/>
</dbReference>
<proteinExistence type="predicted"/>
<protein>
    <submittedName>
        <fullName evidence="1">SH3 domain-containing protein</fullName>
    </submittedName>
</protein>
<name>A0A9X2KN45_9SPHN</name>
<sequence length="120" mass="12994">MAKANPTLASQPSRKAFALTGPSVTLDPRTHAVRGDLADVRLAERVFAPHYAAPLKAKALQAITLFTDRNLSEPLADLAMGDVFEVLELAGRHAWGRAIHADLVGYVDRTALDRVTDFDS</sequence>
<accession>A0A9X2KN45</accession>
<reference evidence="1" key="1">
    <citation type="submission" date="2022-05" db="EMBL/GenBank/DDBJ databases">
        <title>Sphingomonas sp. strain RP10 Genome sequencing and assembly.</title>
        <authorList>
            <person name="Kim I."/>
        </authorList>
    </citation>
    <scope>NUCLEOTIDE SEQUENCE</scope>
    <source>
        <strain evidence="1">RP10</strain>
    </source>
</reference>
<keyword evidence="2" id="KW-1185">Reference proteome</keyword>
<organism evidence="1 2">
    <name type="scientific">Sphingomonas liriopis</name>
    <dbReference type="NCBI Taxonomy" id="2949094"/>
    <lineage>
        <taxon>Bacteria</taxon>
        <taxon>Pseudomonadati</taxon>
        <taxon>Pseudomonadota</taxon>
        <taxon>Alphaproteobacteria</taxon>
        <taxon>Sphingomonadales</taxon>
        <taxon>Sphingomonadaceae</taxon>
        <taxon>Sphingomonas</taxon>
    </lineage>
</organism>
<dbReference type="RefSeq" id="WP_254287295.1">
    <property type="nucleotide sequence ID" value="NZ_JAMLDY010000001.1"/>
</dbReference>
<comment type="caution">
    <text evidence="1">The sequence shown here is derived from an EMBL/GenBank/DDBJ whole genome shotgun (WGS) entry which is preliminary data.</text>
</comment>